<dbReference type="InterPro" id="IPR000174">
    <property type="entry name" value="Chemokine_CXCR_1/2"/>
</dbReference>
<comment type="subunit">
    <text evidence="12">Interacts with IL8. Interacts with GNAI2.</text>
</comment>
<keyword evidence="3" id="KW-0145">Chemotaxis</keyword>
<evidence type="ECO:0000256" key="5">
    <source>
        <dbReference type="ARBA" id="ARBA00022989"/>
    </source>
</evidence>
<accession>A0A4W3IF44</accession>
<dbReference type="GO" id="GO:0006955">
    <property type="term" value="P:immune response"/>
    <property type="evidence" value="ECO:0007669"/>
    <property type="project" value="TreeGrafter"/>
</dbReference>
<evidence type="ECO:0000256" key="8">
    <source>
        <dbReference type="ARBA" id="ARBA00023157"/>
    </source>
</evidence>
<dbReference type="Pfam" id="PF00001">
    <property type="entry name" value="7tm_1"/>
    <property type="match status" value="1"/>
</dbReference>
<feature type="transmembrane region" description="Helical" evidence="14">
    <location>
        <begin position="156"/>
        <end position="178"/>
    </location>
</feature>
<dbReference type="STRING" id="7868.ENSCMIP00000027452"/>
<dbReference type="Ensembl" id="ENSCMIT00000027888.1">
    <property type="protein sequence ID" value="ENSCMIP00000027452.1"/>
    <property type="gene ID" value="ENSCMIG00000011954.1"/>
</dbReference>
<keyword evidence="11 13" id="KW-0807">Transducer</keyword>
<evidence type="ECO:0000256" key="13">
    <source>
        <dbReference type="RuleBase" id="RU000688"/>
    </source>
</evidence>
<dbReference type="InterPro" id="IPR000276">
    <property type="entry name" value="GPCR_Rhodpsn"/>
</dbReference>
<dbReference type="OMA" id="GNQTTKW"/>
<dbReference type="GO" id="GO:0019722">
    <property type="term" value="P:calcium-mediated signaling"/>
    <property type="evidence" value="ECO:0007669"/>
    <property type="project" value="TreeGrafter"/>
</dbReference>
<keyword evidence="7 14" id="KW-0472">Membrane</keyword>
<gene>
    <name evidence="16" type="primary">LOC121849411</name>
</gene>
<organism evidence="16 17">
    <name type="scientific">Callorhinchus milii</name>
    <name type="common">Ghost shark</name>
    <dbReference type="NCBI Taxonomy" id="7868"/>
    <lineage>
        <taxon>Eukaryota</taxon>
        <taxon>Metazoa</taxon>
        <taxon>Chordata</taxon>
        <taxon>Craniata</taxon>
        <taxon>Vertebrata</taxon>
        <taxon>Chondrichthyes</taxon>
        <taxon>Holocephali</taxon>
        <taxon>Chimaeriformes</taxon>
        <taxon>Callorhinchidae</taxon>
        <taxon>Callorhinchus</taxon>
    </lineage>
</organism>
<evidence type="ECO:0000256" key="14">
    <source>
        <dbReference type="SAM" id="Phobius"/>
    </source>
</evidence>
<dbReference type="GeneTree" id="ENSGT01050000244848"/>
<evidence type="ECO:0000256" key="10">
    <source>
        <dbReference type="ARBA" id="ARBA00023180"/>
    </source>
</evidence>
<dbReference type="SUPFAM" id="SSF81321">
    <property type="entry name" value="Family A G protein-coupled receptor-like"/>
    <property type="match status" value="1"/>
</dbReference>
<evidence type="ECO:0000256" key="7">
    <source>
        <dbReference type="ARBA" id="ARBA00023136"/>
    </source>
</evidence>
<dbReference type="PANTHER" id="PTHR10489:SF930">
    <property type="entry name" value="C-X-C CHEMOKINE RECEPTOR TYPE 1-LIKE"/>
    <property type="match status" value="1"/>
</dbReference>
<reference evidence="17" key="2">
    <citation type="journal article" date="2007" name="PLoS Biol.">
        <title>Survey sequencing and comparative analysis of the elephant shark (Callorhinchus milii) genome.</title>
        <authorList>
            <person name="Venkatesh B."/>
            <person name="Kirkness E.F."/>
            <person name="Loh Y.H."/>
            <person name="Halpern A.L."/>
            <person name="Lee A.P."/>
            <person name="Johnson J."/>
            <person name="Dandona N."/>
            <person name="Viswanathan L.D."/>
            <person name="Tay A."/>
            <person name="Venter J.C."/>
            <person name="Strausberg R.L."/>
            <person name="Brenner S."/>
        </authorList>
    </citation>
    <scope>NUCLEOTIDE SEQUENCE [LARGE SCALE GENOMIC DNA]</scope>
</reference>
<dbReference type="PROSITE" id="PS00237">
    <property type="entry name" value="G_PROTEIN_RECEP_F1_1"/>
    <property type="match status" value="1"/>
</dbReference>
<dbReference type="GO" id="GO:0016493">
    <property type="term" value="F:C-C chemokine receptor activity"/>
    <property type="evidence" value="ECO:0007669"/>
    <property type="project" value="TreeGrafter"/>
</dbReference>
<sequence>MESQSFTLDNEDWGDVFANYSETYSFDQGAVPCARSVNTESVNTAMAVIYSLVCLLAMAGNVLVMIVILHNRRTMSSTDIYLLHLAIADVLFAITLPFSAADVINGWLFGDAMCKIVSVLKEVNFYSGILLLACISIDRFLAIVYSARTNKLKNQFLTNVVCGGVWLFAILLSLPILVKGVFRPPDSERILCYEVLDGKSSAKWRVATRFLRHIAGFLIPLSIMLFCYSVTINRVLKTKGFQKQKAMKVIIAVVLAFLICWLPYNITVFIDTLIRSKIINETCEMRNPLDKALFATESLGFLHSCINPILYAFIGVKFRRNLIKILVTKGIIKQGPIVKYGRSVSTTSESGLTSTTI</sequence>
<reference evidence="16" key="5">
    <citation type="submission" date="2025-09" db="UniProtKB">
        <authorList>
            <consortium name="Ensembl"/>
        </authorList>
    </citation>
    <scope>IDENTIFICATION</scope>
</reference>
<dbReference type="Proteomes" id="UP000314986">
    <property type="component" value="Unassembled WGS sequence"/>
</dbReference>
<dbReference type="CDD" id="cd15178">
    <property type="entry name" value="7tmA_CXCR1_2"/>
    <property type="match status" value="1"/>
</dbReference>
<reference evidence="17" key="3">
    <citation type="journal article" date="2014" name="Nature">
        <title>Elephant shark genome provides unique insights into gnathostome evolution.</title>
        <authorList>
            <consortium name="International Elephant Shark Genome Sequencing Consortium"/>
            <person name="Venkatesh B."/>
            <person name="Lee A.P."/>
            <person name="Ravi V."/>
            <person name="Maurya A.K."/>
            <person name="Lian M.M."/>
            <person name="Swann J.B."/>
            <person name="Ohta Y."/>
            <person name="Flajnik M.F."/>
            <person name="Sutoh Y."/>
            <person name="Kasahara M."/>
            <person name="Hoon S."/>
            <person name="Gangu V."/>
            <person name="Roy S.W."/>
            <person name="Irimia M."/>
            <person name="Korzh V."/>
            <person name="Kondrychyn I."/>
            <person name="Lim Z.W."/>
            <person name="Tay B.H."/>
            <person name="Tohari S."/>
            <person name="Kong K.W."/>
            <person name="Ho S."/>
            <person name="Lorente-Galdos B."/>
            <person name="Quilez J."/>
            <person name="Marques-Bonet T."/>
            <person name="Raney B.J."/>
            <person name="Ingham P.W."/>
            <person name="Tay A."/>
            <person name="Hillier L.W."/>
            <person name="Minx P."/>
            <person name="Boehm T."/>
            <person name="Wilson R.K."/>
            <person name="Brenner S."/>
            <person name="Warren W.C."/>
        </authorList>
    </citation>
    <scope>NUCLEOTIDE SEQUENCE [LARGE SCALE GENOMIC DNA]</scope>
</reference>
<dbReference type="PRINTS" id="PR00237">
    <property type="entry name" value="GPCRRHODOPSN"/>
</dbReference>
<feature type="transmembrane region" description="Helical" evidence="14">
    <location>
        <begin position="210"/>
        <end position="228"/>
    </location>
</feature>
<dbReference type="PANTHER" id="PTHR10489">
    <property type="entry name" value="CELL ADHESION MOLECULE"/>
    <property type="match status" value="1"/>
</dbReference>
<feature type="transmembrane region" description="Helical" evidence="14">
    <location>
        <begin position="47"/>
        <end position="69"/>
    </location>
</feature>
<keyword evidence="2" id="KW-1003">Cell membrane</keyword>
<evidence type="ECO:0000313" key="16">
    <source>
        <dbReference type="Ensembl" id="ENSCMIP00000027452.1"/>
    </source>
</evidence>
<dbReference type="GO" id="GO:0019957">
    <property type="term" value="F:C-C chemokine binding"/>
    <property type="evidence" value="ECO:0007669"/>
    <property type="project" value="TreeGrafter"/>
</dbReference>
<dbReference type="FunCoup" id="A0A4W3IF44">
    <property type="interactions" value="104"/>
</dbReference>
<feature type="transmembrane region" description="Helical" evidence="14">
    <location>
        <begin position="124"/>
        <end position="144"/>
    </location>
</feature>
<evidence type="ECO:0000256" key="4">
    <source>
        <dbReference type="ARBA" id="ARBA00022692"/>
    </source>
</evidence>
<evidence type="ECO:0000256" key="3">
    <source>
        <dbReference type="ARBA" id="ARBA00022500"/>
    </source>
</evidence>
<dbReference type="InterPro" id="IPR017452">
    <property type="entry name" value="GPCR_Rhodpsn_7TM"/>
</dbReference>
<name>A0A4W3IF44_CALMI</name>
<keyword evidence="10" id="KW-0325">Glycoprotein</keyword>
<evidence type="ECO:0000256" key="1">
    <source>
        <dbReference type="ARBA" id="ARBA00004651"/>
    </source>
</evidence>
<reference evidence="17" key="1">
    <citation type="journal article" date="2006" name="Science">
        <title>Ancient noncoding elements conserved in the human genome.</title>
        <authorList>
            <person name="Venkatesh B."/>
            <person name="Kirkness E.F."/>
            <person name="Loh Y.H."/>
            <person name="Halpern A.L."/>
            <person name="Lee A.P."/>
            <person name="Johnson J."/>
            <person name="Dandona N."/>
            <person name="Viswanathan L.D."/>
            <person name="Tay A."/>
            <person name="Venter J.C."/>
            <person name="Strausberg R.L."/>
            <person name="Brenner S."/>
        </authorList>
    </citation>
    <scope>NUCLEOTIDE SEQUENCE [LARGE SCALE GENOMIC DNA]</scope>
</reference>
<keyword evidence="6 13" id="KW-0297">G-protein coupled receptor</keyword>
<feature type="transmembrane region" description="Helical" evidence="14">
    <location>
        <begin position="81"/>
        <end position="104"/>
    </location>
</feature>
<dbReference type="GO" id="GO:0030593">
    <property type="term" value="P:neutrophil chemotaxis"/>
    <property type="evidence" value="ECO:0007669"/>
    <property type="project" value="TreeGrafter"/>
</dbReference>
<comment type="similarity">
    <text evidence="13">Belongs to the G-protein coupled receptor 1 family.</text>
</comment>
<keyword evidence="8" id="KW-1015">Disulfide bond</keyword>
<evidence type="ECO:0000256" key="2">
    <source>
        <dbReference type="ARBA" id="ARBA00022475"/>
    </source>
</evidence>
<dbReference type="AlphaFoldDB" id="A0A4W3IF44"/>
<dbReference type="InterPro" id="IPR050119">
    <property type="entry name" value="CCR1-9-like"/>
</dbReference>
<comment type="subcellular location">
    <subcellularLocation>
        <location evidence="1">Cell membrane</location>
        <topology evidence="1">Multi-pass membrane protein</topology>
    </subcellularLocation>
</comment>
<protein>
    <submittedName>
        <fullName evidence="16">C-X-C chemokine receptor type 2-like</fullName>
    </submittedName>
</protein>
<dbReference type="GO" id="GO:0009897">
    <property type="term" value="C:external side of plasma membrane"/>
    <property type="evidence" value="ECO:0007669"/>
    <property type="project" value="TreeGrafter"/>
</dbReference>
<feature type="transmembrane region" description="Helical" evidence="14">
    <location>
        <begin position="294"/>
        <end position="314"/>
    </location>
</feature>
<feature type="transmembrane region" description="Helical" evidence="14">
    <location>
        <begin position="249"/>
        <end position="274"/>
    </location>
</feature>
<reference evidence="16" key="4">
    <citation type="submission" date="2025-08" db="UniProtKB">
        <authorList>
            <consortium name="Ensembl"/>
        </authorList>
    </citation>
    <scope>IDENTIFICATION</scope>
</reference>
<dbReference type="InParanoid" id="A0A4W3IF44"/>
<evidence type="ECO:0000256" key="6">
    <source>
        <dbReference type="ARBA" id="ARBA00023040"/>
    </source>
</evidence>
<evidence type="ECO:0000256" key="12">
    <source>
        <dbReference type="ARBA" id="ARBA00034130"/>
    </source>
</evidence>
<dbReference type="GO" id="GO:0007204">
    <property type="term" value="P:positive regulation of cytosolic calcium ion concentration"/>
    <property type="evidence" value="ECO:0007669"/>
    <property type="project" value="TreeGrafter"/>
</dbReference>
<dbReference type="PROSITE" id="PS50262">
    <property type="entry name" value="G_PROTEIN_RECEP_F1_2"/>
    <property type="match status" value="1"/>
</dbReference>
<keyword evidence="5 14" id="KW-1133">Transmembrane helix</keyword>
<keyword evidence="17" id="KW-1185">Reference proteome</keyword>
<dbReference type="PRINTS" id="PR00427">
    <property type="entry name" value="INTRLEUKIN8R"/>
</dbReference>
<proteinExistence type="inferred from homology"/>
<dbReference type="Gene3D" id="1.20.1070.10">
    <property type="entry name" value="Rhodopsin 7-helix transmembrane proteins"/>
    <property type="match status" value="1"/>
</dbReference>
<feature type="domain" description="G-protein coupled receptors family 1 profile" evidence="15">
    <location>
        <begin position="60"/>
        <end position="311"/>
    </location>
</feature>
<evidence type="ECO:0000256" key="11">
    <source>
        <dbReference type="ARBA" id="ARBA00023224"/>
    </source>
</evidence>
<evidence type="ECO:0000259" key="15">
    <source>
        <dbReference type="PROSITE" id="PS50262"/>
    </source>
</evidence>
<dbReference type="GO" id="GO:0016494">
    <property type="term" value="F:C-X-C chemokine receptor activity"/>
    <property type="evidence" value="ECO:0007669"/>
    <property type="project" value="InterPro"/>
</dbReference>
<keyword evidence="9 13" id="KW-0675">Receptor</keyword>
<evidence type="ECO:0000256" key="9">
    <source>
        <dbReference type="ARBA" id="ARBA00023170"/>
    </source>
</evidence>
<keyword evidence="4 13" id="KW-0812">Transmembrane</keyword>
<evidence type="ECO:0000313" key="17">
    <source>
        <dbReference type="Proteomes" id="UP000314986"/>
    </source>
</evidence>